<accession>A0AAN1VQL0</accession>
<dbReference type="Proteomes" id="UP000002663">
    <property type="component" value="Chromosome"/>
</dbReference>
<feature type="transmembrane region" description="Helical" evidence="1">
    <location>
        <begin position="263"/>
        <end position="282"/>
    </location>
</feature>
<dbReference type="GO" id="GO:0016020">
    <property type="term" value="C:membrane"/>
    <property type="evidence" value="ECO:0007669"/>
    <property type="project" value="InterPro"/>
</dbReference>
<dbReference type="PIRSF" id="PIRSF038991">
    <property type="entry name" value="Protein_AbrB"/>
    <property type="match status" value="1"/>
</dbReference>
<feature type="transmembrane region" description="Helical" evidence="1">
    <location>
        <begin position="30"/>
        <end position="50"/>
    </location>
</feature>
<feature type="transmembrane region" description="Helical" evidence="1">
    <location>
        <begin position="331"/>
        <end position="355"/>
    </location>
</feature>
<feature type="transmembrane region" description="Helical" evidence="1">
    <location>
        <begin position="289"/>
        <end position="311"/>
    </location>
</feature>
<dbReference type="PANTHER" id="PTHR38457:SF1">
    <property type="entry name" value="REGULATOR ABRB-RELATED"/>
    <property type="match status" value="1"/>
</dbReference>
<reference evidence="2 3" key="1">
    <citation type="submission" date="2011-01" db="EMBL/GenBank/DDBJ databases">
        <title>Whole genome sequence of Tetragenococcus halophilus NBRC 12172.</title>
        <authorList>
            <person name="Nakazawa H."/>
            <person name="Omata S."/>
            <person name="Koga C."/>
            <person name="Watanabe Y."/>
            <person name="Katano Y."/>
            <person name="Ito N."/>
            <person name="Tsukatani N."/>
            <person name="Ankai A."/>
            <person name="Oguchi A."/>
            <person name="Fukui S."/>
            <person name="Yashiro I."/>
            <person name="Kamata S."/>
            <person name="Hashimoto Y."/>
            <person name="Yamazaki J."/>
            <person name="Taguchi H."/>
            <person name="Tanaka A."/>
            <person name="Koyama T."/>
            <person name="Ichige A."/>
            <person name="Hanya Y."/>
            <person name="Tanikawa S."/>
            <person name="Yamazaki S."/>
            <person name="Fujita N."/>
        </authorList>
    </citation>
    <scope>NUCLEOTIDE SEQUENCE [LARGE SCALE GENOMIC DNA]</scope>
    <source>
        <strain evidence="3">DSM 20338 / JCM 20259 / NCIMB 9735 / NBRC 12172</strain>
    </source>
</reference>
<dbReference type="RefSeq" id="WP_014124194.1">
    <property type="nucleotide sequence ID" value="NC_016052.1"/>
</dbReference>
<dbReference type="EMBL" id="AP012046">
    <property type="protein sequence ID" value="BAK94130.1"/>
    <property type="molecule type" value="Genomic_DNA"/>
</dbReference>
<proteinExistence type="predicted"/>
<dbReference type="InterPro" id="IPR017516">
    <property type="entry name" value="AbrB_dup"/>
</dbReference>
<organism evidence="2 3">
    <name type="scientific">Tetragenococcus halophilus (strain DSM 20338 / JCM 20259 / NCIMB 9735 / NBRC 12172)</name>
    <name type="common">Pediococcus halophilus</name>
    <dbReference type="NCBI Taxonomy" id="945021"/>
    <lineage>
        <taxon>Bacteria</taxon>
        <taxon>Bacillati</taxon>
        <taxon>Bacillota</taxon>
        <taxon>Bacilli</taxon>
        <taxon>Lactobacillales</taxon>
        <taxon>Enterococcaceae</taxon>
        <taxon>Tetragenococcus</taxon>
    </lineage>
</organism>
<keyword evidence="1" id="KW-1133">Transmembrane helix</keyword>
<dbReference type="InterPro" id="IPR007820">
    <property type="entry name" value="AbrB_fam"/>
</dbReference>
<dbReference type="Pfam" id="PF05145">
    <property type="entry name" value="AbrB"/>
    <property type="match status" value="2"/>
</dbReference>
<feature type="transmembrane region" description="Helical" evidence="1">
    <location>
        <begin position="137"/>
        <end position="159"/>
    </location>
</feature>
<dbReference type="GO" id="GO:0010468">
    <property type="term" value="P:regulation of gene expression"/>
    <property type="evidence" value="ECO:0007669"/>
    <property type="project" value="InterPro"/>
</dbReference>
<protein>
    <recommendedName>
        <fullName evidence="4">Ammonia monooxygenase</fullName>
    </recommendedName>
</protein>
<dbReference type="NCBIfam" id="TIGR03082">
    <property type="entry name" value="Gneg_AbrB_dup"/>
    <property type="match status" value="1"/>
</dbReference>
<evidence type="ECO:0000313" key="3">
    <source>
        <dbReference type="Proteomes" id="UP000002663"/>
    </source>
</evidence>
<evidence type="ECO:0008006" key="4">
    <source>
        <dbReference type="Google" id="ProtNLM"/>
    </source>
</evidence>
<sequence>MSLGISMLFTFTVAFIGAKAGQKLHLPAPFMIGSMLAVMLFSVLTDTAYFPQQAKVIAQIVAGIFIGQKLTRSDVIHLKHVIKPTLLLLVLLTINTFIFGIVFSYIFDWNILTGLLATTPGGLMDTTLIAADFDSEIHVVAIMQLVRSIGVLLLFPAWIQLFTSEKSQGPTKEETVTATKKQALNIKQFLTVMLVGICGGLLGYLLGFPAGTLSLSLLFSSLFKLRTNISAFPIQIRQFAQILAGSMVGSSFTREIAASLETFIIPAVLLIIIYLFISYLYAQINKRKGWLDFTSALFASCPAGATDIALISADYGVNMNSVAMIQIARLIHAVGIMPLLYQLVSFFYSLFSYYLKSFVHNRRDFKFYFNTIWVHKP</sequence>
<name>A0AAN1VQL0_TETHN</name>
<dbReference type="AlphaFoldDB" id="A0AAN1VQL0"/>
<evidence type="ECO:0000313" key="2">
    <source>
        <dbReference type="EMBL" id="BAK94130.1"/>
    </source>
</evidence>
<keyword evidence="1" id="KW-0812">Transmembrane</keyword>
<feature type="transmembrane region" description="Helical" evidence="1">
    <location>
        <begin position="189"/>
        <end position="210"/>
    </location>
</feature>
<dbReference type="PANTHER" id="PTHR38457">
    <property type="entry name" value="REGULATOR ABRB-RELATED"/>
    <property type="match status" value="1"/>
</dbReference>
<feature type="transmembrane region" description="Helical" evidence="1">
    <location>
        <begin position="86"/>
        <end position="107"/>
    </location>
</feature>
<gene>
    <name evidence="2" type="ordered locus">TEH_08030</name>
</gene>
<evidence type="ECO:0000256" key="1">
    <source>
        <dbReference type="SAM" id="Phobius"/>
    </source>
</evidence>
<keyword evidence="1" id="KW-0472">Membrane</keyword>
<dbReference type="KEGG" id="thl:TEH_08030"/>